<reference evidence="2" key="1">
    <citation type="journal article" date="2011" name="PLoS Biol.">
        <title>Gene gain and loss during evolution of obligate parasitism in the white rust pathogen of Arabidopsis thaliana.</title>
        <authorList>
            <person name="Kemen E."/>
            <person name="Gardiner A."/>
            <person name="Schultz-Larsen T."/>
            <person name="Kemen A.C."/>
            <person name="Balmuth A.L."/>
            <person name="Robert-Seilaniantz A."/>
            <person name="Bailey K."/>
            <person name="Holub E."/>
            <person name="Studholme D.J."/>
            <person name="Maclean D."/>
            <person name="Jones J.D."/>
        </authorList>
    </citation>
    <scope>NUCLEOTIDE SEQUENCE</scope>
</reference>
<dbReference type="EMBL" id="FR824636">
    <property type="protein sequence ID" value="CCA27680.1"/>
    <property type="molecule type" value="Genomic_DNA"/>
</dbReference>
<name>F0X1J2_9STRA</name>
<reference evidence="2" key="2">
    <citation type="submission" date="2011-02" db="EMBL/GenBank/DDBJ databases">
        <authorList>
            <person name="MacLean D."/>
        </authorList>
    </citation>
    <scope>NUCLEOTIDE SEQUENCE</scope>
</reference>
<evidence type="ECO:0000313" key="2">
    <source>
        <dbReference type="EMBL" id="CCA27680.1"/>
    </source>
</evidence>
<dbReference type="HOGENOM" id="CLU_1762146_0_0_1"/>
<organism evidence="2">
    <name type="scientific">Albugo laibachii Nc14</name>
    <dbReference type="NCBI Taxonomy" id="890382"/>
    <lineage>
        <taxon>Eukaryota</taxon>
        <taxon>Sar</taxon>
        <taxon>Stramenopiles</taxon>
        <taxon>Oomycota</taxon>
        <taxon>Peronosporomycetes</taxon>
        <taxon>Albuginales</taxon>
        <taxon>Albuginaceae</taxon>
        <taxon>Albugo</taxon>
    </lineage>
</organism>
<feature type="domain" description="Reverse transcriptase Ty1/copia-type" evidence="1">
    <location>
        <begin position="38"/>
        <end position="120"/>
    </location>
</feature>
<dbReference type="InterPro" id="IPR013103">
    <property type="entry name" value="RVT_2"/>
</dbReference>
<protein>
    <submittedName>
        <fullName evidence="2">Uncharacterized protein AlNc14C631G12293</fullName>
    </submittedName>
</protein>
<gene>
    <name evidence="2" type="primary">AlNc14C631G12293</name>
    <name evidence="2" type="ORF">ALNC14_138240</name>
</gene>
<proteinExistence type="predicted"/>
<accession>F0X1J2</accession>
<dbReference type="Pfam" id="PF07727">
    <property type="entry name" value="RVT_2"/>
    <property type="match status" value="1"/>
</dbReference>
<dbReference type="AlphaFoldDB" id="F0X1J2"/>
<evidence type="ECO:0000259" key="1">
    <source>
        <dbReference type="Pfam" id="PF07727"/>
    </source>
</evidence>
<sequence length="148" mass="16693">MEIDEGMSDQDLNDAVMDPVVVETNIVPRGDSLAKEQILNIVDRNLEQKVIGTKWVFAINKYEHGKIERYKARLVALGYRQTLGINYKETYATKASMKLIRVLLAYCCDIGSYMQQFDVAVGDTPHIPALRTRIGKNSKNVSGEASRR</sequence>